<proteinExistence type="predicted"/>
<name>A0A6J4K859_9ACTN</name>
<keyword evidence="4 6" id="KW-1133">Transmembrane helix</keyword>
<evidence type="ECO:0000256" key="2">
    <source>
        <dbReference type="ARBA" id="ARBA00022475"/>
    </source>
</evidence>
<evidence type="ECO:0000259" key="7">
    <source>
        <dbReference type="Pfam" id="PF00482"/>
    </source>
</evidence>
<dbReference type="EMBL" id="CADCTT010000120">
    <property type="protein sequence ID" value="CAA9298371.1"/>
    <property type="molecule type" value="Genomic_DNA"/>
</dbReference>
<feature type="domain" description="Type II secretion system protein GspF" evidence="7">
    <location>
        <begin position="132"/>
        <end position="253"/>
    </location>
</feature>
<evidence type="ECO:0000256" key="5">
    <source>
        <dbReference type="ARBA" id="ARBA00023136"/>
    </source>
</evidence>
<reference evidence="8" key="1">
    <citation type="submission" date="2020-02" db="EMBL/GenBank/DDBJ databases">
        <authorList>
            <person name="Meier V. D."/>
        </authorList>
    </citation>
    <scope>NUCLEOTIDE SEQUENCE</scope>
    <source>
        <strain evidence="8">AVDCRST_MAG61</strain>
    </source>
</reference>
<keyword evidence="2" id="KW-1003">Cell membrane</keyword>
<evidence type="ECO:0000256" key="1">
    <source>
        <dbReference type="ARBA" id="ARBA00004651"/>
    </source>
</evidence>
<dbReference type="PANTHER" id="PTHR35007:SF2">
    <property type="entry name" value="PILUS ASSEMBLE PROTEIN"/>
    <property type="match status" value="1"/>
</dbReference>
<dbReference type="InterPro" id="IPR018076">
    <property type="entry name" value="T2SS_GspF_dom"/>
</dbReference>
<gene>
    <name evidence="8" type="ORF">AVDCRST_MAG61-930</name>
</gene>
<accession>A0A6J4K859</accession>
<evidence type="ECO:0000256" key="3">
    <source>
        <dbReference type="ARBA" id="ARBA00022692"/>
    </source>
</evidence>
<dbReference type="Pfam" id="PF00482">
    <property type="entry name" value="T2SSF"/>
    <property type="match status" value="1"/>
</dbReference>
<feature type="transmembrane region" description="Helical" evidence="6">
    <location>
        <begin position="238"/>
        <end position="266"/>
    </location>
</feature>
<feature type="transmembrane region" description="Helical" evidence="6">
    <location>
        <begin position="12"/>
        <end position="28"/>
    </location>
</feature>
<dbReference type="PANTHER" id="PTHR35007">
    <property type="entry name" value="INTEGRAL MEMBRANE PROTEIN-RELATED"/>
    <property type="match status" value="1"/>
</dbReference>
<protein>
    <recommendedName>
        <fullName evidence="7">Type II secretion system protein GspF domain-containing protein</fullName>
    </recommendedName>
</protein>
<dbReference type="GO" id="GO:0005886">
    <property type="term" value="C:plasma membrane"/>
    <property type="evidence" value="ECO:0007669"/>
    <property type="project" value="UniProtKB-SubCell"/>
</dbReference>
<comment type="subcellular location">
    <subcellularLocation>
        <location evidence="1">Cell membrane</location>
        <topology evidence="1">Multi-pass membrane protein</topology>
    </subcellularLocation>
</comment>
<dbReference type="AlphaFoldDB" id="A0A6J4K859"/>
<evidence type="ECO:0000256" key="6">
    <source>
        <dbReference type="SAM" id="Phobius"/>
    </source>
</evidence>
<organism evidence="8">
    <name type="scientific">uncultured Friedmanniella sp</name>
    <dbReference type="NCBI Taxonomy" id="335381"/>
    <lineage>
        <taxon>Bacteria</taxon>
        <taxon>Bacillati</taxon>
        <taxon>Actinomycetota</taxon>
        <taxon>Actinomycetes</taxon>
        <taxon>Propionibacteriales</taxon>
        <taxon>Nocardioidaceae</taxon>
        <taxon>Friedmanniella</taxon>
        <taxon>environmental samples</taxon>
    </lineage>
</organism>
<feature type="transmembrane region" description="Helical" evidence="6">
    <location>
        <begin position="65"/>
        <end position="84"/>
    </location>
</feature>
<keyword evidence="5 6" id="KW-0472">Membrane</keyword>
<feature type="transmembrane region" description="Helical" evidence="6">
    <location>
        <begin position="90"/>
        <end position="112"/>
    </location>
</feature>
<sequence>MVDLYAPGSDQLLSAVLVGTACLLLLAPPRANLHRLRSGPARPVPDDRSGALRRLLRGHPGSPSLIRRAVLGALAGAASCLLVQRLLPAAGWWSLGAWPLLMVATVGVLGGLEPARAQRRRQRLVAEVPQALELMADGLAAGLPLRAACAAVVDVFDGPVAEDLGVVLRSVELGMAESAAWSLLTGHPQLGPAASDLSRSAESGTELVQTLRHHATAARERRRAALQQSARSVGVRSVLPLMTCFLPAFLLLGVVPTVVSAVLSAFG</sequence>
<evidence type="ECO:0000313" key="8">
    <source>
        <dbReference type="EMBL" id="CAA9298371.1"/>
    </source>
</evidence>
<keyword evidence="3 6" id="KW-0812">Transmembrane</keyword>
<evidence type="ECO:0000256" key="4">
    <source>
        <dbReference type="ARBA" id="ARBA00022989"/>
    </source>
</evidence>